<evidence type="ECO:0000256" key="1">
    <source>
        <dbReference type="ARBA" id="ARBA00004651"/>
    </source>
</evidence>
<feature type="transmembrane region" description="Helical" evidence="6">
    <location>
        <begin position="339"/>
        <end position="360"/>
    </location>
</feature>
<feature type="domain" description="ABC3 transporter permease C-terminal" evidence="7">
    <location>
        <begin position="252"/>
        <end position="366"/>
    </location>
</feature>
<dbReference type="PANTHER" id="PTHR43738:SF3">
    <property type="entry name" value="ABC TRANSPORTER PERMEASE"/>
    <property type="match status" value="1"/>
</dbReference>
<proteinExistence type="predicted"/>
<sequence>MSRKRARSVLLVLSIGIAFFIYGLLASFEYGFNGGEVQTERLIVTNKVGNAQSLPISYYQKLEQMPETGAVTYMTRMRATYREPTNFLGANAVEPRSYAAFFKEQYAFTEEQLTAMEAQRDSLIVGRALAQREGWEIGQRIVLTATNAVKTDGSSDWGFQIVGIFDGATKSADTNFVIMRYDYFNAARTYDRDTVGNFGILPAEGVRAADVIKAVDARFANSANETRTRTESEFMKAFVAQFADITTIVRLIVGASFVTILMIVANTMFFAIRERTLEIGVLKVLGFSRGYILRTVLAETVWIFALGLGLGLLGAMGATSVLAAPLSTVVPSLALTPQIALNALGLATVFALLTGGVPAVNAMRIPSSAALKGV</sequence>
<organism evidence="8 9">
    <name type="scientific">Tropicibacter oceani</name>
    <dbReference type="NCBI Taxonomy" id="3058420"/>
    <lineage>
        <taxon>Bacteria</taxon>
        <taxon>Pseudomonadati</taxon>
        <taxon>Pseudomonadota</taxon>
        <taxon>Alphaproteobacteria</taxon>
        <taxon>Rhodobacterales</taxon>
        <taxon>Roseobacteraceae</taxon>
        <taxon>Tropicibacter</taxon>
    </lineage>
</organism>
<keyword evidence="3 6" id="KW-0812">Transmembrane</keyword>
<dbReference type="InterPro" id="IPR003838">
    <property type="entry name" value="ABC3_permease_C"/>
</dbReference>
<keyword evidence="9" id="KW-1185">Reference proteome</keyword>
<keyword evidence="2" id="KW-1003">Cell membrane</keyword>
<evidence type="ECO:0000256" key="4">
    <source>
        <dbReference type="ARBA" id="ARBA00022989"/>
    </source>
</evidence>
<feature type="transmembrane region" description="Helical" evidence="6">
    <location>
        <begin position="292"/>
        <end position="319"/>
    </location>
</feature>
<dbReference type="Proteomes" id="UP001241605">
    <property type="component" value="Chromosome"/>
</dbReference>
<keyword evidence="5 6" id="KW-0472">Membrane</keyword>
<gene>
    <name evidence="8" type="ORF">QF118_02860</name>
</gene>
<evidence type="ECO:0000256" key="2">
    <source>
        <dbReference type="ARBA" id="ARBA00022475"/>
    </source>
</evidence>
<keyword evidence="4 6" id="KW-1133">Transmembrane helix</keyword>
<comment type="subcellular location">
    <subcellularLocation>
        <location evidence="1">Cell membrane</location>
        <topology evidence="1">Multi-pass membrane protein</topology>
    </subcellularLocation>
</comment>
<evidence type="ECO:0000256" key="5">
    <source>
        <dbReference type="ARBA" id="ARBA00023136"/>
    </source>
</evidence>
<protein>
    <submittedName>
        <fullName evidence="8">ABC transporter permease</fullName>
    </submittedName>
</protein>
<accession>A0ABY8QIP4</accession>
<feature type="transmembrane region" description="Helical" evidence="6">
    <location>
        <begin position="251"/>
        <end position="272"/>
    </location>
</feature>
<dbReference type="InterPro" id="IPR051125">
    <property type="entry name" value="ABC-4/HrtB_transporter"/>
</dbReference>
<dbReference type="Pfam" id="PF02687">
    <property type="entry name" value="FtsX"/>
    <property type="match status" value="1"/>
</dbReference>
<dbReference type="PANTHER" id="PTHR43738">
    <property type="entry name" value="ABC TRANSPORTER, MEMBRANE PROTEIN"/>
    <property type="match status" value="1"/>
</dbReference>
<reference evidence="8 9" key="1">
    <citation type="submission" date="2023-05" db="EMBL/GenBank/DDBJ databases">
        <title>YMD87, complete Genome.</title>
        <authorList>
            <person name="Zhang J."/>
            <person name="Xu X."/>
        </authorList>
    </citation>
    <scope>NUCLEOTIDE SEQUENCE [LARGE SCALE GENOMIC DNA]</scope>
    <source>
        <strain evidence="8 9">YMD87</strain>
    </source>
</reference>
<evidence type="ECO:0000313" key="8">
    <source>
        <dbReference type="EMBL" id="WGW04507.1"/>
    </source>
</evidence>
<evidence type="ECO:0000259" key="7">
    <source>
        <dbReference type="Pfam" id="PF02687"/>
    </source>
</evidence>
<dbReference type="EMBL" id="CP124616">
    <property type="protein sequence ID" value="WGW04507.1"/>
    <property type="molecule type" value="Genomic_DNA"/>
</dbReference>
<dbReference type="RefSeq" id="WP_282301142.1">
    <property type="nucleotide sequence ID" value="NZ_CP124616.1"/>
</dbReference>
<evidence type="ECO:0000256" key="3">
    <source>
        <dbReference type="ARBA" id="ARBA00022692"/>
    </source>
</evidence>
<name>A0ABY8QIP4_9RHOB</name>
<evidence type="ECO:0000313" key="9">
    <source>
        <dbReference type="Proteomes" id="UP001241605"/>
    </source>
</evidence>
<evidence type="ECO:0000256" key="6">
    <source>
        <dbReference type="SAM" id="Phobius"/>
    </source>
</evidence>